<sequence length="259" mass="28615">MRIRLVINYEKEGAAEARARIEALGDLIEIVTDHPDAVVVMGGDGAMLHAARTYVDTDIPLLGINLGGLGFLTDVPVDRIEEAIHLLARGEYRIESRLLIAARARDGEVKGLNDVIVYTKIPGRAVELTAWVEDEYICRFIADGLIVATPTGSTAYSLACGGPIVFPETDNLIITPISAHTLSVRPIIIPAERRIRVRVGRKGRGAWLIGDGQEQLELKPDEEVIIYKYPRPVRLIKLLTTKFTDTLRAKMRWGGREDA</sequence>
<keyword evidence="2 6" id="KW-0418">Kinase</keyword>
<dbReference type="GO" id="GO:0019674">
    <property type="term" value="P:NAD+ metabolic process"/>
    <property type="evidence" value="ECO:0007669"/>
    <property type="project" value="InterPro"/>
</dbReference>
<feature type="binding site" evidence="6">
    <location>
        <begin position="44"/>
        <end position="45"/>
    </location>
    <ligand>
        <name>NAD(+)</name>
        <dbReference type="ChEBI" id="CHEBI:57540"/>
    </ligand>
</feature>
<comment type="subcellular location">
    <subcellularLocation>
        <location evidence="6">Cytoplasm</location>
    </subcellularLocation>
</comment>
<feature type="binding site" evidence="6">
    <location>
        <position position="213"/>
    </location>
    <ligand>
        <name>NAD(+)</name>
        <dbReference type="ChEBI" id="CHEBI:57540"/>
    </ligand>
</feature>
<organism evidence="7 8">
    <name type="scientific">candidate division WOR-3 bacterium</name>
    <dbReference type="NCBI Taxonomy" id="2052148"/>
    <lineage>
        <taxon>Bacteria</taxon>
        <taxon>Bacteria division WOR-3</taxon>
    </lineage>
</organism>
<feature type="binding site" evidence="6">
    <location>
        <begin position="113"/>
        <end position="114"/>
    </location>
    <ligand>
        <name>NAD(+)</name>
        <dbReference type="ChEBI" id="CHEBI:57540"/>
    </ligand>
</feature>
<comment type="similarity">
    <text evidence="6">Belongs to the NAD kinase family.</text>
</comment>
<evidence type="ECO:0000256" key="3">
    <source>
        <dbReference type="ARBA" id="ARBA00022857"/>
    </source>
</evidence>
<dbReference type="Pfam" id="PF20143">
    <property type="entry name" value="NAD_kinase_C"/>
    <property type="match status" value="1"/>
</dbReference>
<evidence type="ECO:0000313" key="7">
    <source>
        <dbReference type="EMBL" id="RKX70838.1"/>
    </source>
</evidence>
<dbReference type="GO" id="GO:0003951">
    <property type="term" value="F:NAD+ kinase activity"/>
    <property type="evidence" value="ECO:0007669"/>
    <property type="project" value="UniProtKB-UniRule"/>
</dbReference>
<keyword evidence="3 6" id="KW-0521">NADP</keyword>
<keyword evidence="6" id="KW-0963">Cytoplasm</keyword>
<protein>
    <recommendedName>
        <fullName evidence="6">NAD kinase</fullName>
        <ecNumber evidence="6">2.7.1.23</ecNumber>
    </recommendedName>
    <alternativeName>
        <fullName evidence="6">ATP-dependent NAD kinase</fullName>
    </alternativeName>
</protein>
<dbReference type="GO" id="GO:0051287">
    <property type="term" value="F:NAD binding"/>
    <property type="evidence" value="ECO:0007669"/>
    <property type="project" value="UniProtKB-ARBA"/>
</dbReference>
<evidence type="ECO:0000313" key="8">
    <source>
        <dbReference type="Proteomes" id="UP000268469"/>
    </source>
</evidence>
<dbReference type="GO" id="GO:0006741">
    <property type="term" value="P:NADP+ biosynthetic process"/>
    <property type="evidence" value="ECO:0007669"/>
    <property type="project" value="UniProtKB-UniRule"/>
</dbReference>
<keyword evidence="4 6" id="KW-0520">NAD</keyword>
<dbReference type="Gene3D" id="2.60.200.30">
    <property type="entry name" value="Probable inorganic polyphosphate/atp-NAD kinase, domain 2"/>
    <property type="match status" value="1"/>
</dbReference>
<dbReference type="EC" id="2.7.1.23" evidence="6"/>
<reference evidence="7 8" key="1">
    <citation type="submission" date="2018-06" db="EMBL/GenBank/DDBJ databases">
        <title>Extensive metabolic versatility and redundancy in microbially diverse, dynamic hydrothermal sediments.</title>
        <authorList>
            <person name="Dombrowski N."/>
            <person name="Teske A."/>
            <person name="Baker B.J."/>
        </authorList>
    </citation>
    <scope>NUCLEOTIDE SEQUENCE [LARGE SCALE GENOMIC DNA]</scope>
    <source>
        <strain evidence="7">B36_G15</strain>
    </source>
</reference>
<dbReference type="GO" id="GO:0005737">
    <property type="term" value="C:cytoplasm"/>
    <property type="evidence" value="ECO:0007669"/>
    <property type="project" value="UniProtKB-SubCell"/>
</dbReference>
<evidence type="ECO:0000256" key="1">
    <source>
        <dbReference type="ARBA" id="ARBA00022679"/>
    </source>
</evidence>
<dbReference type="Pfam" id="PF01513">
    <property type="entry name" value="NAD_kinase"/>
    <property type="match status" value="1"/>
</dbReference>
<feature type="binding site" evidence="6">
    <location>
        <position position="124"/>
    </location>
    <ligand>
        <name>NAD(+)</name>
        <dbReference type="ChEBI" id="CHEBI:57540"/>
    </ligand>
</feature>
<evidence type="ECO:0000256" key="2">
    <source>
        <dbReference type="ARBA" id="ARBA00022777"/>
    </source>
</evidence>
<dbReference type="InterPro" id="IPR017438">
    <property type="entry name" value="ATP-NAD_kinase_N"/>
</dbReference>
<dbReference type="GO" id="GO:0005524">
    <property type="term" value="F:ATP binding"/>
    <property type="evidence" value="ECO:0007669"/>
    <property type="project" value="UniProtKB-KW"/>
</dbReference>
<keyword evidence="6" id="KW-0547">Nucleotide-binding</keyword>
<dbReference type="PANTHER" id="PTHR20275:SF0">
    <property type="entry name" value="NAD KINASE"/>
    <property type="match status" value="1"/>
</dbReference>
<comment type="function">
    <text evidence="6">Involved in the regulation of the intracellular balance of NAD and NADP, and is a key enzyme in the biosynthesis of NADP. Catalyzes specifically the phosphorylation on 2'-hydroxyl of the adenosine moiety of NAD to yield NADP.</text>
</comment>
<evidence type="ECO:0000256" key="4">
    <source>
        <dbReference type="ARBA" id="ARBA00023027"/>
    </source>
</evidence>
<dbReference type="GO" id="GO:0046872">
    <property type="term" value="F:metal ion binding"/>
    <property type="evidence" value="ECO:0007669"/>
    <property type="project" value="UniProtKB-UniRule"/>
</dbReference>
<dbReference type="PANTHER" id="PTHR20275">
    <property type="entry name" value="NAD KINASE"/>
    <property type="match status" value="1"/>
</dbReference>
<keyword evidence="6" id="KW-0067">ATP-binding</keyword>
<keyword evidence="1 6" id="KW-0808">Transferase</keyword>
<comment type="catalytic activity">
    <reaction evidence="5 6">
        <text>NAD(+) + ATP = ADP + NADP(+) + H(+)</text>
        <dbReference type="Rhea" id="RHEA:18629"/>
        <dbReference type="ChEBI" id="CHEBI:15378"/>
        <dbReference type="ChEBI" id="CHEBI:30616"/>
        <dbReference type="ChEBI" id="CHEBI:57540"/>
        <dbReference type="ChEBI" id="CHEBI:58349"/>
        <dbReference type="ChEBI" id="CHEBI:456216"/>
        <dbReference type="EC" id="2.7.1.23"/>
    </reaction>
</comment>
<dbReference type="HAMAP" id="MF_00361">
    <property type="entry name" value="NAD_kinase"/>
    <property type="match status" value="1"/>
</dbReference>
<evidence type="ECO:0000256" key="5">
    <source>
        <dbReference type="ARBA" id="ARBA00047925"/>
    </source>
</evidence>
<dbReference type="SUPFAM" id="SSF111331">
    <property type="entry name" value="NAD kinase/diacylglycerol kinase-like"/>
    <property type="match status" value="1"/>
</dbReference>
<evidence type="ECO:0000256" key="6">
    <source>
        <dbReference type="HAMAP-Rule" id="MF_00361"/>
    </source>
</evidence>
<dbReference type="EMBL" id="QNBE01000025">
    <property type="protein sequence ID" value="RKX70838.1"/>
    <property type="molecule type" value="Genomic_DNA"/>
</dbReference>
<proteinExistence type="inferred from homology"/>
<dbReference type="AlphaFoldDB" id="A0A660SJ63"/>
<comment type="caution">
    <text evidence="7">The sequence shown here is derived from an EMBL/GenBank/DDBJ whole genome shotgun (WGS) entry which is preliminary data.</text>
</comment>
<name>A0A660SJ63_UNCW3</name>
<dbReference type="InterPro" id="IPR017437">
    <property type="entry name" value="ATP-NAD_kinase_PpnK-typ_C"/>
</dbReference>
<dbReference type="InterPro" id="IPR016064">
    <property type="entry name" value="NAD/diacylglycerol_kinase_sf"/>
</dbReference>
<comment type="caution">
    <text evidence="6">Lacks conserved residue(s) required for the propagation of feature annotation.</text>
</comment>
<comment type="cofactor">
    <cofactor evidence="6">
        <name>a divalent metal cation</name>
        <dbReference type="ChEBI" id="CHEBI:60240"/>
    </cofactor>
</comment>
<accession>A0A660SJ63</accession>
<feature type="binding site" evidence="6">
    <location>
        <position position="49"/>
    </location>
    <ligand>
        <name>NAD(+)</name>
        <dbReference type="ChEBI" id="CHEBI:57540"/>
    </ligand>
</feature>
<dbReference type="Gene3D" id="3.40.50.10330">
    <property type="entry name" value="Probable inorganic polyphosphate/atp-NAD kinase, domain 1"/>
    <property type="match status" value="1"/>
</dbReference>
<feature type="active site" description="Proton acceptor" evidence="6">
    <location>
        <position position="44"/>
    </location>
</feature>
<gene>
    <name evidence="6" type="primary">nadK</name>
    <name evidence="7" type="ORF">DRP53_03595</name>
</gene>
<dbReference type="InterPro" id="IPR002504">
    <property type="entry name" value="NADK"/>
</dbReference>
<feature type="binding site" evidence="6">
    <location>
        <position position="143"/>
    </location>
    <ligand>
        <name>NAD(+)</name>
        <dbReference type="ChEBI" id="CHEBI:57540"/>
    </ligand>
</feature>
<dbReference type="Proteomes" id="UP000268469">
    <property type="component" value="Unassembled WGS sequence"/>
</dbReference>